<proteinExistence type="predicted"/>
<dbReference type="GO" id="GO:0050567">
    <property type="term" value="F:glutaminyl-tRNA synthase (glutamine-hydrolyzing) activity"/>
    <property type="evidence" value="ECO:0007669"/>
    <property type="project" value="TreeGrafter"/>
</dbReference>
<dbReference type="PANTHER" id="PTHR11895:SF73">
    <property type="entry name" value="AMIDASE FAMILY PROTEIN"/>
    <property type="match status" value="1"/>
</dbReference>
<dbReference type="AlphaFoldDB" id="A0A381VRR9"/>
<feature type="domain" description="Amidase" evidence="1">
    <location>
        <begin position="2"/>
        <end position="347"/>
    </location>
</feature>
<dbReference type="InterPro" id="IPR036928">
    <property type="entry name" value="AS_sf"/>
</dbReference>
<reference evidence="2" key="1">
    <citation type="submission" date="2018-05" db="EMBL/GenBank/DDBJ databases">
        <authorList>
            <person name="Lanie J.A."/>
            <person name="Ng W.-L."/>
            <person name="Kazmierczak K.M."/>
            <person name="Andrzejewski T.M."/>
            <person name="Davidsen T.M."/>
            <person name="Wayne K.J."/>
            <person name="Tettelin H."/>
            <person name="Glass J.I."/>
            <person name="Rusch D."/>
            <person name="Podicherti R."/>
            <person name="Tsui H.-C.T."/>
            <person name="Winkler M.E."/>
        </authorList>
    </citation>
    <scope>NUCLEOTIDE SEQUENCE</scope>
</reference>
<dbReference type="EMBL" id="UINC01009599">
    <property type="protein sequence ID" value="SVA43020.1"/>
    <property type="molecule type" value="Genomic_DNA"/>
</dbReference>
<dbReference type="InterPro" id="IPR023631">
    <property type="entry name" value="Amidase_dom"/>
</dbReference>
<protein>
    <recommendedName>
        <fullName evidence="1">Amidase domain-containing protein</fullName>
    </recommendedName>
</protein>
<dbReference type="InterPro" id="IPR000120">
    <property type="entry name" value="Amidase"/>
</dbReference>
<organism evidence="2">
    <name type="scientific">marine metagenome</name>
    <dbReference type="NCBI Taxonomy" id="408172"/>
    <lineage>
        <taxon>unclassified sequences</taxon>
        <taxon>metagenomes</taxon>
        <taxon>ecological metagenomes</taxon>
    </lineage>
</organism>
<dbReference type="PANTHER" id="PTHR11895">
    <property type="entry name" value="TRANSAMIDASE"/>
    <property type="match status" value="1"/>
</dbReference>
<accession>A0A381VRR9</accession>
<evidence type="ECO:0000313" key="2">
    <source>
        <dbReference type="EMBL" id="SVA43020.1"/>
    </source>
</evidence>
<dbReference type="Gene3D" id="3.90.1300.10">
    <property type="entry name" value="Amidase signature (AS) domain"/>
    <property type="match status" value="1"/>
</dbReference>
<sequence>MYLDRVKRFGSELECVISVTKELALERSRRVDQEIKSGNYRGPLHGIPYGAKDLLAVPDYRTTWGATPYQNQVIDETATVIQKLDEAGAVLIAKLSLGALAWGDVWFDGKTRNPWDLEQGSSGSSAGPGSATAAGLVAFSIGSETWGSIISPSTRNGVTGLRPTFGTVSRAGAMTLSWTMDKLGPMCRSVADCALIYSIIRGSDNIDRSVMDVPFQVPKPRQIENLRVAYIGSAFEDTATTKNDKKVLDILESLGIKLIPVELPEFPTNALSFLLSVEAAAAFDELTRTNQDDGLVRQMRMAWPNVFRRSRYIPAVEYIQANRARVLLNEKMNELFDSIDVYVVPSFWGDNLLRTNLSGHPCVVLPNGFNNKDSPTSISFIADLYNDGNAIAIAQLYQEATSWHKRHPPKYAVE</sequence>
<dbReference type="Pfam" id="PF01425">
    <property type="entry name" value="Amidase"/>
    <property type="match status" value="1"/>
</dbReference>
<name>A0A381VRR9_9ZZZZ</name>
<gene>
    <name evidence="2" type="ORF">METZ01_LOCUS95874</name>
</gene>
<dbReference type="SUPFAM" id="SSF75304">
    <property type="entry name" value="Amidase signature (AS) enzymes"/>
    <property type="match status" value="1"/>
</dbReference>
<evidence type="ECO:0000259" key="1">
    <source>
        <dbReference type="Pfam" id="PF01425"/>
    </source>
</evidence>